<evidence type="ECO:0000256" key="1">
    <source>
        <dbReference type="ARBA" id="ARBA00006865"/>
    </source>
</evidence>
<dbReference type="GO" id="GO:0005975">
    <property type="term" value="P:carbohydrate metabolic process"/>
    <property type="evidence" value="ECO:0007669"/>
    <property type="project" value="InterPro"/>
</dbReference>
<dbReference type="InterPro" id="IPR013320">
    <property type="entry name" value="ConA-like_dom_sf"/>
</dbReference>
<sequence length="345" mass="37590">MRLIGSSMATDRGLRRPTGRSLVAVCTRAVCLLIIAHVIPISGKQVLRWSDEFRTGCKAGDNLCVNGGINLRKWGFELGDGTSYGPDLVGWGNWQRQCHTNASENVRVEPFPSNPFDGMLVIQAGYHASGHACFNEKASTTTTNYTSARLTTRDKAAFRWRGNATKSTPLRIDIRAQVPLVMGTWPAAWMLPDPGNASCLGCGPYGNGWCLGGEIDIFEHTNADRFFISNAHFGGLANASWLECKDDVGKFRAQKADGWNVFSLLWDSKSISFSANGKVFSNISLGEWQTGGAPDNPYAPFDVDFYSIFDMAVGGLYPGFDIDNAAVGAGAARFAIDYIRVYDIV</sequence>
<comment type="similarity">
    <text evidence="1">Belongs to the glycosyl hydrolase 16 family.</text>
</comment>
<accession>A0A2J7ZI92</accession>
<organism evidence="4 5">
    <name type="scientific">Tetrabaena socialis</name>
    <dbReference type="NCBI Taxonomy" id="47790"/>
    <lineage>
        <taxon>Eukaryota</taxon>
        <taxon>Viridiplantae</taxon>
        <taxon>Chlorophyta</taxon>
        <taxon>core chlorophytes</taxon>
        <taxon>Chlorophyceae</taxon>
        <taxon>CS clade</taxon>
        <taxon>Chlamydomonadales</taxon>
        <taxon>Tetrabaenaceae</taxon>
        <taxon>Tetrabaena</taxon>
    </lineage>
</organism>
<comment type="caution">
    <text evidence="4">The sequence shown here is derived from an EMBL/GenBank/DDBJ whole genome shotgun (WGS) entry which is preliminary data.</text>
</comment>
<name>A0A2J7ZI92_9CHLO</name>
<dbReference type="CDD" id="cd08023">
    <property type="entry name" value="GH16_laminarinase_like"/>
    <property type="match status" value="1"/>
</dbReference>
<feature type="domain" description="GH16" evidence="3">
    <location>
        <begin position="34"/>
        <end position="345"/>
    </location>
</feature>
<proteinExistence type="inferred from homology"/>
<evidence type="ECO:0000313" key="4">
    <source>
        <dbReference type="EMBL" id="PNG99959.1"/>
    </source>
</evidence>
<evidence type="ECO:0000256" key="2">
    <source>
        <dbReference type="SAM" id="Phobius"/>
    </source>
</evidence>
<dbReference type="PROSITE" id="PS51762">
    <property type="entry name" value="GH16_2"/>
    <property type="match status" value="1"/>
</dbReference>
<keyword evidence="2" id="KW-0472">Membrane</keyword>
<reference evidence="4 5" key="1">
    <citation type="journal article" date="2017" name="Mol. Biol. Evol.">
        <title>The 4-celled Tetrabaena socialis nuclear genome reveals the essential components for genetic control of cell number at the origin of multicellularity in the volvocine lineage.</title>
        <authorList>
            <person name="Featherston J."/>
            <person name="Arakaki Y."/>
            <person name="Hanschen E.R."/>
            <person name="Ferris P.J."/>
            <person name="Michod R.E."/>
            <person name="Olson B.J.S.C."/>
            <person name="Nozaki H."/>
            <person name="Durand P.M."/>
        </authorList>
    </citation>
    <scope>NUCLEOTIDE SEQUENCE [LARGE SCALE GENOMIC DNA]</scope>
    <source>
        <strain evidence="4 5">NIES-571</strain>
    </source>
</reference>
<dbReference type="SUPFAM" id="SSF49899">
    <property type="entry name" value="Concanavalin A-like lectins/glucanases"/>
    <property type="match status" value="1"/>
</dbReference>
<keyword evidence="2" id="KW-1133">Transmembrane helix</keyword>
<dbReference type="OrthoDB" id="527711at2759"/>
<dbReference type="Gene3D" id="2.60.120.200">
    <property type="match status" value="1"/>
</dbReference>
<dbReference type="PANTHER" id="PTHR10963:SF55">
    <property type="entry name" value="GLYCOSIDE HYDROLASE FAMILY 16 PROTEIN"/>
    <property type="match status" value="1"/>
</dbReference>
<dbReference type="Proteomes" id="UP000236333">
    <property type="component" value="Unassembled WGS sequence"/>
</dbReference>
<gene>
    <name evidence="4" type="ORF">TSOC_014253</name>
</gene>
<dbReference type="PANTHER" id="PTHR10963">
    <property type="entry name" value="GLYCOSYL HYDROLASE-RELATED"/>
    <property type="match status" value="1"/>
</dbReference>
<dbReference type="EMBL" id="PGGS01001880">
    <property type="protein sequence ID" value="PNG99959.1"/>
    <property type="molecule type" value="Genomic_DNA"/>
</dbReference>
<dbReference type="InterPro" id="IPR000757">
    <property type="entry name" value="Beta-glucanase-like"/>
</dbReference>
<evidence type="ECO:0000313" key="5">
    <source>
        <dbReference type="Proteomes" id="UP000236333"/>
    </source>
</evidence>
<dbReference type="InterPro" id="IPR050546">
    <property type="entry name" value="Glycosyl_Hydrlase_16"/>
</dbReference>
<protein>
    <submittedName>
        <fullName evidence="4">Glucan endo-1,3-beta-glucosidase A1</fullName>
    </submittedName>
</protein>
<dbReference type="GO" id="GO:0004553">
    <property type="term" value="F:hydrolase activity, hydrolyzing O-glycosyl compounds"/>
    <property type="evidence" value="ECO:0007669"/>
    <property type="project" value="InterPro"/>
</dbReference>
<dbReference type="AlphaFoldDB" id="A0A2J7ZI92"/>
<evidence type="ECO:0000259" key="3">
    <source>
        <dbReference type="PROSITE" id="PS51762"/>
    </source>
</evidence>
<feature type="transmembrane region" description="Helical" evidence="2">
    <location>
        <begin position="21"/>
        <end position="39"/>
    </location>
</feature>
<keyword evidence="2" id="KW-0812">Transmembrane</keyword>
<keyword evidence="5" id="KW-1185">Reference proteome</keyword>